<dbReference type="RefSeq" id="WP_058643507.1">
    <property type="nucleotide sequence ID" value="NZ_LDSL01000129.1"/>
</dbReference>
<sequence>MTPFALTPEMLSTLGKTFYPTGHTMLMFADESAARDAAAKLSEAGVPGADIAFVTPQAIIDQIGPTASDADNPLPSPGTEGATVRAYIKLAREGHAGLLVRTDDDEAVEALRAGLDGTPFVMGQRYRALVIEDL</sequence>
<evidence type="ECO:0000313" key="2">
    <source>
        <dbReference type="Proteomes" id="UP000072741"/>
    </source>
</evidence>
<organism evidence="1 2">
    <name type="scientific">Pseudacidovorax intermedius</name>
    <dbReference type="NCBI Taxonomy" id="433924"/>
    <lineage>
        <taxon>Bacteria</taxon>
        <taxon>Pseudomonadati</taxon>
        <taxon>Pseudomonadota</taxon>
        <taxon>Betaproteobacteria</taxon>
        <taxon>Burkholderiales</taxon>
        <taxon>Comamonadaceae</taxon>
        <taxon>Pseudacidovorax</taxon>
    </lineage>
</organism>
<evidence type="ECO:0000313" key="1">
    <source>
        <dbReference type="EMBL" id="KTT16186.1"/>
    </source>
</evidence>
<name>A0A147GPS1_9BURK</name>
<keyword evidence="2" id="KW-1185">Reference proteome</keyword>
<dbReference type="PATRIC" id="fig|433924.3.peg.777"/>
<comment type="caution">
    <text evidence="1">The sequence shown here is derived from an EMBL/GenBank/DDBJ whole genome shotgun (WGS) entry which is preliminary data.</text>
</comment>
<gene>
    <name evidence="1" type="ORF">NS331_18955</name>
</gene>
<accession>A0A147GPS1</accession>
<protein>
    <submittedName>
        <fullName evidence="1">Uncharacterized protein</fullName>
    </submittedName>
</protein>
<dbReference type="OrthoDB" id="7064156at2"/>
<proteinExistence type="predicted"/>
<dbReference type="AlphaFoldDB" id="A0A147GPS1"/>
<reference evidence="1 2" key="1">
    <citation type="journal article" date="2016" name="Front. Microbiol.">
        <title>Genomic Resource of Rice Seed Associated Bacteria.</title>
        <authorList>
            <person name="Midha S."/>
            <person name="Bansal K."/>
            <person name="Sharma S."/>
            <person name="Kumar N."/>
            <person name="Patil P.P."/>
            <person name="Chaudhry V."/>
            <person name="Patil P.B."/>
        </authorList>
    </citation>
    <scope>NUCLEOTIDE SEQUENCE [LARGE SCALE GENOMIC DNA]</scope>
    <source>
        <strain evidence="1 2">NS331</strain>
    </source>
</reference>
<dbReference type="Proteomes" id="UP000072741">
    <property type="component" value="Unassembled WGS sequence"/>
</dbReference>
<dbReference type="EMBL" id="LDSL01000129">
    <property type="protein sequence ID" value="KTT16186.1"/>
    <property type="molecule type" value="Genomic_DNA"/>
</dbReference>